<evidence type="ECO:0000313" key="4">
    <source>
        <dbReference type="Proteomes" id="UP000255231"/>
    </source>
</evidence>
<dbReference type="KEGG" id="cil:EG358_07290"/>
<reference evidence="1 3" key="1">
    <citation type="submission" date="2017-01" db="EMBL/GenBank/DDBJ databases">
        <authorList>
            <person name="Varghese N."/>
            <person name="Submissions S."/>
        </authorList>
    </citation>
    <scope>NUCLEOTIDE SEQUENCE [LARGE SCALE GENOMIC DNA]</scope>
    <source>
        <strain evidence="1 3">ATCC 27950</strain>
    </source>
</reference>
<dbReference type="Proteomes" id="UP000255231">
    <property type="component" value="Unassembled WGS sequence"/>
</dbReference>
<dbReference type="RefSeq" id="WP_076562340.1">
    <property type="nucleotide sequence ID" value="NZ_CP033929.1"/>
</dbReference>
<evidence type="ECO:0000313" key="2">
    <source>
        <dbReference type="EMBL" id="SUX43528.1"/>
    </source>
</evidence>
<gene>
    <name evidence="2" type="ORF">NCTC13560_02067</name>
    <name evidence="1" type="ORF">SAMN05421682_11584</name>
</gene>
<sequence length="141" mass="14446">MDAKITDKYGNVGEMDQKPVQVLADNITLTANDSGKVILIGTDAKTIVLPPTKQGLIFTVVNSGATGNNIVKVSPIATDGIFGSVTLASSVVVLDGTVNKAVQNTKATAQTGDTITLVGTGITGTKAWIVTSSTGIWAREA</sequence>
<name>A0A381FAN3_9FLAO</name>
<keyword evidence="3" id="KW-1185">Reference proteome</keyword>
<evidence type="ECO:0000313" key="1">
    <source>
        <dbReference type="EMBL" id="SIR24067.1"/>
    </source>
</evidence>
<reference evidence="2 4" key="2">
    <citation type="submission" date="2018-06" db="EMBL/GenBank/DDBJ databases">
        <authorList>
            <consortium name="Pathogen Informatics"/>
            <person name="Doyle S."/>
        </authorList>
    </citation>
    <scope>NUCLEOTIDE SEQUENCE [LARGE SCALE GENOMIC DNA]</scope>
    <source>
        <strain evidence="2 4">NCTC13560</strain>
    </source>
</reference>
<dbReference type="EMBL" id="FTMF01000015">
    <property type="protein sequence ID" value="SIR24067.1"/>
    <property type="molecule type" value="Genomic_DNA"/>
</dbReference>
<evidence type="ECO:0000313" key="3">
    <source>
        <dbReference type="Proteomes" id="UP000185725"/>
    </source>
</evidence>
<dbReference type="Proteomes" id="UP000185725">
    <property type="component" value="Unassembled WGS sequence"/>
</dbReference>
<dbReference type="AlphaFoldDB" id="A0A381FAN3"/>
<protein>
    <submittedName>
        <fullName evidence="2">Uncharacterized protein</fullName>
    </submittedName>
</protein>
<dbReference type="EMBL" id="UFVS01000001">
    <property type="protein sequence ID" value="SUX43528.1"/>
    <property type="molecule type" value="Genomic_DNA"/>
</dbReference>
<dbReference type="GeneID" id="303673498"/>
<accession>A0A381FAN3</accession>
<proteinExistence type="predicted"/>
<organism evidence="2 4">
    <name type="scientific">Chryseobacterium indoltheticum</name>
    <dbReference type="NCBI Taxonomy" id="254"/>
    <lineage>
        <taxon>Bacteria</taxon>
        <taxon>Pseudomonadati</taxon>
        <taxon>Bacteroidota</taxon>
        <taxon>Flavobacteriia</taxon>
        <taxon>Flavobacteriales</taxon>
        <taxon>Weeksellaceae</taxon>
        <taxon>Chryseobacterium group</taxon>
        <taxon>Chryseobacterium</taxon>
    </lineage>
</organism>
<dbReference type="OrthoDB" id="9930975at2"/>